<sequence>MAIEVKPDDREIPDYPFFEVDGLTAAFGADRSVYLSKSEGSAVARRLPDKAEIFSRLFYVGGTLAEHSLRFRPEIARKGHATLKALMVSFEPSHEAKKGTVALALHHWCEPIVAEKSA</sequence>
<protein>
    <submittedName>
        <fullName evidence="1">Uncharacterized protein</fullName>
    </submittedName>
</protein>
<name>A0A369Q918_9SPHN</name>
<dbReference type="EMBL" id="QBKA01000002">
    <property type="protein sequence ID" value="RDC59757.1"/>
    <property type="molecule type" value="Genomic_DNA"/>
</dbReference>
<evidence type="ECO:0000313" key="1">
    <source>
        <dbReference type="EMBL" id="RDC59757.1"/>
    </source>
</evidence>
<reference evidence="1 2" key="1">
    <citation type="submission" date="2018-04" db="EMBL/GenBank/DDBJ databases">
        <title>Altererythrobacter sp. HME9302 genome sequencing and assembly.</title>
        <authorList>
            <person name="Kang H."/>
            <person name="Kim H."/>
            <person name="Joh K."/>
        </authorList>
    </citation>
    <scope>NUCLEOTIDE SEQUENCE [LARGE SCALE GENOMIC DNA]</scope>
    <source>
        <strain evidence="1 2">HME9302</strain>
    </source>
</reference>
<dbReference type="AlphaFoldDB" id="A0A369Q918"/>
<evidence type="ECO:0000313" key="2">
    <source>
        <dbReference type="Proteomes" id="UP000253727"/>
    </source>
</evidence>
<comment type="caution">
    <text evidence="1">The sequence shown here is derived from an EMBL/GenBank/DDBJ whole genome shotgun (WGS) entry which is preliminary data.</text>
</comment>
<proteinExistence type="predicted"/>
<dbReference type="RefSeq" id="WP_115366059.1">
    <property type="nucleotide sequence ID" value="NZ_QBKA01000002.1"/>
</dbReference>
<accession>A0A369Q918</accession>
<keyword evidence="2" id="KW-1185">Reference proteome</keyword>
<dbReference type="Proteomes" id="UP000253727">
    <property type="component" value="Unassembled WGS sequence"/>
</dbReference>
<gene>
    <name evidence="1" type="ORF">HME9302_00952</name>
</gene>
<organism evidence="1 2">
    <name type="scientific">Alteripontixanthobacter maritimus</name>
    <dbReference type="NCBI Taxonomy" id="2161824"/>
    <lineage>
        <taxon>Bacteria</taxon>
        <taxon>Pseudomonadati</taxon>
        <taxon>Pseudomonadota</taxon>
        <taxon>Alphaproteobacteria</taxon>
        <taxon>Sphingomonadales</taxon>
        <taxon>Erythrobacteraceae</taxon>
        <taxon>Alteripontixanthobacter</taxon>
    </lineage>
</organism>